<dbReference type="Gene3D" id="3.10.200.10">
    <property type="entry name" value="Alpha carbonic anhydrase"/>
    <property type="match status" value="1"/>
</dbReference>
<keyword evidence="2 5" id="KW-0479">Metal-binding</keyword>
<reference evidence="8 9" key="1">
    <citation type="submission" date="2019-05" db="EMBL/GenBank/DDBJ databases">
        <title>A Chromosome-scale Meerkat (S. suricatta) Genome Assembly.</title>
        <authorList>
            <person name="Dudchenko O."/>
            <person name="Lieberman Aiden E."/>
            <person name="Tung J."/>
            <person name="Barreiro L.B."/>
            <person name="Clutton-Brock T.H."/>
        </authorList>
    </citation>
    <scope>NUCLEOTIDE SEQUENCE [LARGE SCALE GENOMIC DNA]</scope>
</reference>
<evidence type="ECO:0000256" key="4">
    <source>
        <dbReference type="ARBA" id="ARBA00048348"/>
    </source>
</evidence>
<evidence type="ECO:0000256" key="2">
    <source>
        <dbReference type="ARBA" id="ARBA00022723"/>
    </source>
</evidence>
<proteinExistence type="inferred from homology"/>
<comment type="function">
    <text evidence="5">Reversible hydration of carbon dioxide.</text>
</comment>
<dbReference type="InterPro" id="IPR036398">
    <property type="entry name" value="CA_dom_sf"/>
</dbReference>
<dbReference type="GO" id="GO:0004089">
    <property type="term" value="F:carbonate dehydratase activity"/>
    <property type="evidence" value="ECO:0007669"/>
    <property type="project" value="UniProtKB-UniRule"/>
</dbReference>
<organism evidence="8 9">
    <name type="scientific">Suricata suricatta</name>
    <name type="common">Meerkat</name>
    <dbReference type="NCBI Taxonomy" id="37032"/>
    <lineage>
        <taxon>Eukaryota</taxon>
        <taxon>Metazoa</taxon>
        <taxon>Chordata</taxon>
        <taxon>Craniata</taxon>
        <taxon>Vertebrata</taxon>
        <taxon>Euteleostomi</taxon>
        <taxon>Mammalia</taxon>
        <taxon>Eutheria</taxon>
        <taxon>Laurasiatheria</taxon>
        <taxon>Carnivora</taxon>
        <taxon>Feliformia</taxon>
        <taxon>Herpestidae</taxon>
        <taxon>Suricata</taxon>
    </lineage>
</organism>
<comment type="cofactor">
    <cofactor evidence="5">
        <name>Zn(2+)</name>
        <dbReference type="ChEBI" id="CHEBI:29105"/>
    </cofactor>
</comment>
<dbReference type="PROSITE" id="PS00162">
    <property type="entry name" value="ALPHA_CA_1"/>
    <property type="match status" value="1"/>
</dbReference>
<dbReference type="AlphaFoldDB" id="A0A673V991"/>
<keyword evidence="5" id="KW-0456">Lyase</keyword>
<feature type="compositionally biased region" description="Polar residues" evidence="6">
    <location>
        <begin position="342"/>
        <end position="353"/>
    </location>
</feature>
<dbReference type="PANTHER" id="PTHR18952:SF89">
    <property type="entry name" value="CARBONIC ANHYDRASE 5A, MITOCHONDRIAL"/>
    <property type="match status" value="1"/>
</dbReference>
<name>A0A673V991_SURSU</name>
<dbReference type="Pfam" id="PF00194">
    <property type="entry name" value="Carb_anhydrase"/>
    <property type="match status" value="1"/>
</dbReference>
<accession>A0A673V991</accession>
<reference evidence="8" key="2">
    <citation type="submission" date="2025-08" db="UniProtKB">
        <authorList>
            <consortium name="Ensembl"/>
        </authorList>
    </citation>
    <scope>IDENTIFICATION</scope>
</reference>
<keyword evidence="3 5" id="KW-0862">Zinc</keyword>
<dbReference type="GO" id="GO:0008270">
    <property type="term" value="F:zinc ion binding"/>
    <property type="evidence" value="ECO:0007669"/>
    <property type="project" value="UniProtKB-UniRule"/>
</dbReference>
<dbReference type="InterPro" id="IPR018338">
    <property type="entry name" value="Carbonic_anhydrase_a-class_CS"/>
</dbReference>
<evidence type="ECO:0000313" key="9">
    <source>
        <dbReference type="Proteomes" id="UP000472268"/>
    </source>
</evidence>
<evidence type="ECO:0000313" key="8">
    <source>
        <dbReference type="Ensembl" id="ENSSSUP00005030182.1"/>
    </source>
</evidence>
<comment type="catalytic activity">
    <reaction evidence="4 5">
        <text>hydrogencarbonate + H(+) = CO2 + H2O</text>
        <dbReference type="Rhea" id="RHEA:10748"/>
        <dbReference type="ChEBI" id="CHEBI:15377"/>
        <dbReference type="ChEBI" id="CHEBI:15378"/>
        <dbReference type="ChEBI" id="CHEBI:16526"/>
        <dbReference type="ChEBI" id="CHEBI:17544"/>
        <dbReference type="EC" id="4.2.1.1"/>
    </reaction>
</comment>
<dbReference type="SUPFAM" id="SSF51069">
    <property type="entry name" value="Carbonic anhydrase"/>
    <property type="match status" value="1"/>
</dbReference>
<reference evidence="8" key="3">
    <citation type="submission" date="2025-09" db="UniProtKB">
        <authorList>
            <consortium name="Ensembl"/>
        </authorList>
    </citation>
    <scope>IDENTIFICATION</scope>
</reference>
<feature type="domain" description="Alpha-carbonic anhydrase" evidence="7">
    <location>
        <begin position="149"/>
        <end position="353"/>
    </location>
</feature>
<evidence type="ECO:0000256" key="1">
    <source>
        <dbReference type="ARBA" id="ARBA00010718"/>
    </source>
</evidence>
<dbReference type="GO" id="GO:0005739">
    <property type="term" value="C:mitochondrion"/>
    <property type="evidence" value="ECO:0007669"/>
    <property type="project" value="TreeGrafter"/>
</dbReference>
<dbReference type="SMART" id="SM01057">
    <property type="entry name" value="Carb_anhydrase"/>
    <property type="match status" value="1"/>
</dbReference>
<dbReference type="PROSITE" id="PS51144">
    <property type="entry name" value="ALPHA_CA_2"/>
    <property type="match status" value="1"/>
</dbReference>
<dbReference type="Ensembl" id="ENSSSUT00005034444.1">
    <property type="protein sequence ID" value="ENSSSUP00005030182.1"/>
    <property type="gene ID" value="ENSSSUG00005019450.1"/>
</dbReference>
<evidence type="ECO:0000256" key="6">
    <source>
        <dbReference type="SAM" id="MobiDB-lite"/>
    </source>
</evidence>
<dbReference type="InterPro" id="IPR001148">
    <property type="entry name" value="CA_dom"/>
</dbReference>
<comment type="similarity">
    <text evidence="1 5">Belongs to the alpha-carbonic anhydrase family.</text>
</comment>
<sequence length="353" mass="38590">PETQNCGGRGGGLKHPVPSREDIIPLCTVSCRKSPLKLQFEPAGRSSLHPTFPPAEAPDARRRGRDFRCSVRCFLCVIKDCVIIHVSVLWRAFHVKPHDPSARKVWKSRTGVRLRNGFLHLNGCSTGLCSLTPPGGSAGFCIHSGISGISGGPLENHHRLRQFHFHWGAVDACGSEHTVDDHVYPAELHLVHWNPAKYGSYEEAVLGERGVAVIAVFVQLGARHEPLQKLVDVLPDVKHEIPTLCQCPGAAAQMTTNQRGWNNRHAMPSVLEARSPRSRRGRDWVPRGARGRPHLRAGPAPGGGRLPRPRPPSSCRAGGYAVSIQHVLPHGRPGRRTADSPLGSNCADTQRRK</sequence>
<feature type="region of interest" description="Disordered" evidence="6">
    <location>
        <begin position="263"/>
        <end position="353"/>
    </location>
</feature>
<evidence type="ECO:0000256" key="3">
    <source>
        <dbReference type="ARBA" id="ARBA00022833"/>
    </source>
</evidence>
<protein>
    <recommendedName>
        <fullName evidence="5">Carbonic anhydrase</fullName>
        <ecNumber evidence="5">4.2.1.1</ecNumber>
    </recommendedName>
</protein>
<evidence type="ECO:0000259" key="7">
    <source>
        <dbReference type="PROSITE" id="PS51144"/>
    </source>
</evidence>
<dbReference type="Proteomes" id="UP000472268">
    <property type="component" value="Chromosome 16"/>
</dbReference>
<keyword evidence="9" id="KW-1185">Reference proteome</keyword>
<dbReference type="PANTHER" id="PTHR18952">
    <property type="entry name" value="CARBONIC ANHYDRASE"/>
    <property type="match status" value="1"/>
</dbReference>
<dbReference type="EC" id="4.2.1.1" evidence="5"/>
<dbReference type="InterPro" id="IPR023561">
    <property type="entry name" value="Carbonic_anhydrase_a-class"/>
</dbReference>
<evidence type="ECO:0000256" key="5">
    <source>
        <dbReference type="RuleBase" id="RU367011"/>
    </source>
</evidence>